<dbReference type="CDD" id="cd13854">
    <property type="entry name" value="CuRO_1_MaLCC_like"/>
    <property type="match status" value="1"/>
</dbReference>
<proteinExistence type="inferred from homology"/>
<keyword evidence="18" id="KW-1185">Reference proteome</keyword>
<dbReference type="InterPro" id="IPR002355">
    <property type="entry name" value="Cu_oxidase_Cu_BS"/>
</dbReference>
<accession>A0A2J6TDN7</accession>
<sequence>MAFISSIISSTVLIANLSQILTNGPSLLGTLDAPTLPQFLTNNPLPHDYPWGRATAGGSSPWGDTPNTGVIRSYDWEISRGYLSPDGVNRSMMLINGQYPGPMIEANWGDTIQVTVHNNLLYREEGTSLHWHGLLQKETPWFDGVPSVSQCPIAPNRTFTYSFKADVYGTSWYHSHYSAQYADGLLGPMVIYGPAHAKYDYDLGPVILSDHFHTTYYEIVQNITGQSTVTPSDNNLINGKMNFDCSLALNGATCFPNAGLSKFKFTSGKTYRLRLINAGAEGLQKFTIDNHTLTIIANDFVPIRPYDTNVVTLGVGQRSDILVKAIGNPSDSFWMRSEISTNCSHTNQPTALAAIYYEDADTSLTPQSTRTSYEIKNCTNDAITLTEPLFRQSPPKEPAFTQDIDISFGTNATGAMVWMMNNQSFRANYDHPLLLLAKQGNTSYPDDPQWNVYDFKENKSIRLVVRTIDPLSHPMHLHGHNFWVVAQGTGKWDGTVTRHENPQRRDTQLLDVGNPYDPAGGASYIVLEFVADNPGVWPFHCHVAWHVSDGLYINIIERPQDITHRQIPSTMAQTCRDWADYSGHNVVDQIDSGE</sequence>
<dbReference type="InterPro" id="IPR001117">
    <property type="entry name" value="Cu-oxidase_2nd"/>
</dbReference>
<dbReference type="InterPro" id="IPR011706">
    <property type="entry name" value="Cu-oxidase_C"/>
</dbReference>
<evidence type="ECO:0000256" key="11">
    <source>
        <dbReference type="ARBA" id="ARBA00023008"/>
    </source>
</evidence>
<dbReference type="Pfam" id="PF00394">
    <property type="entry name" value="Cu-oxidase"/>
    <property type="match status" value="1"/>
</dbReference>
<feature type="domain" description="Plastocyanin-like" evidence="14">
    <location>
        <begin position="205"/>
        <end position="359"/>
    </location>
</feature>
<comment type="function">
    <text evidence="3">Lignin degradation and detoxification of lignin-derived products.</text>
</comment>
<name>A0A2J6TDN7_9HELO</name>
<dbReference type="InterPro" id="IPR008972">
    <property type="entry name" value="Cupredoxin"/>
</dbReference>
<evidence type="ECO:0000256" key="7">
    <source>
        <dbReference type="ARBA" id="ARBA00022525"/>
    </source>
</evidence>
<dbReference type="GO" id="GO:0005507">
    <property type="term" value="F:copper ion binding"/>
    <property type="evidence" value="ECO:0007669"/>
    <property type="project" value="InterPro"/>
</dbReference>
<dbReference type="Pfam" id="PF07731">
    <property type="entry name" value="Cu-oxidase_2"/>
    <property type="match status" value="1"/>
</dbReference>
<evidence type="ECO:0000256" key="5">
    <source>
        <dbReference type="ARBA" id="ARBA00010609"/>
    </source>
</evidence>
<evidence type="ECO:0000256" key="1">
    <source>
        <dbReference type="ARBA" id="ARBA00000349"/>
    </source>
</evidence>
<dbReference type="STRING" id="1095630.A0A2J6TDN7"/>
<dbReference type="GeneID" id="36596525"/>
<comment type="subcellular location">
    <subcellularLocation>
        <location evidence="4">Secreted</location>
    </subcellularLocation>
</comment>
<keyword evidence="7" id="KW-0964">Secreted</keyword>
<evidence type="ECO:0000256" key="9">
    <source>
        <dbReference type="ARBA" id="ARBA00022737"/>
    </source>
</evidence>
<feature type="domain" description="Plastocyanin-like" evidence="16">
    <location>
        <begin position="79"/>
        <end position="194"/>
    </location>
</feature>
<dbReference type="GO" id="GO:0046274">
    <property type="term" value="P:lignin catabolic process"/>
    <property type="evidence" value="ECO:0007669"/>
    <property type="project" value="UniProtKB-KW"/>
</dbReference>
<protein>
    <recommendedName>
        <fullName evidence="6">laccase</fullName>
        <ecNumber evidence="6">1.10.3.2</ecNumber>
    </recommendedName>
</protein>
<dbReference type="CDD" id="cd13880">
    <property type="entry name" value="CuRO_2_MaLCC_like"/>
    <property type="match status" value="1"/>
</dbReference>
<evidence type="ECO:0000256" key="2">
    <source>
        <dbReference type="ARBA" id="ARBA00001935"/>
    </source>
</evidence>
<dbReference type="CDD" id="cd13901">
    <property type="entry name" value="CuRO_3_MaLCC_like"/>
    <property type="match status" value="1"/>
</dbReference>
<keyword evidence="9" id="KW-0677">Repeat</keyword>
<dbReference type="AlphaFoldDB" id="A0A2J6TDN7"/>
<keyword evidence="11" id="KW-0186">Copper</keyword>
<comment type="catalytic activity">
    <reaction evidence="1">
        <text>4 hydroquinone + O2 = 4 benzosemiquinone + 2 H2O</text>
        <dbReference type="Rhea" id="RHEA:11276"/>
        <dbReference type="ChEBI" id="CHEBI:15377"/>
        <dbReference type="ChEBI" id="CHEBI:15379"/>
        <dbReference type="ChEBI" id="CHEBI:17594"/>
        <dbReference type="ChEBI" id="CHEBI:17977"/>
        <dbReference type="EC" id="1.10.3.2"/>
    </reaction>
</comment>
<dbReference type="PANTHER" id="PTHR11709:SF145">
    <property type="entry name" value="LCC1"/>
    <property type="match status" value="1"/>
</dbReference>
<dbReference type="PROSITE" id="PS00080">
    <property type="entry name" value="MULTICOPPER_OXIDASE2"/>
    <property type="match status" value="1"/>
</dbReference>
<comment type="similarity">
    <text evidence="5">Belongs to the multicopper oxidase family.</text>
</comment>
<evidence type="ECO:0000256" key="3">
    <source>
        <dbReference type="ARBA" id="ARBA00002075"/>
    </source>
</evidence>
<dbReference type="EMBL" id="KZ613786">
    <property type="protein sequence ID" value="PMD61147.1"/>
    <property type="molecule type" value="Genomic_DNA"/>
</dbReference>
<evidence type="ECO:0000259" key="16">
    <source>
        <dbReference type="Pfam" id="PF07732"/>
    </source>
</evidence>
<evidence type="ECO:0000256" key="6">
    <source>
        <dbReference type="ARBA" id="ARBA00012297"/>
    </source>
</evidence>
<evidence type="ECO:0000259" key="14">
    <source>
        <dbReference type="Pfam" id="PF00394"/>
    </source>
</evidence>
<evidence type="ECO:0000256" key="4">
    <source>
        <dbReference type="ARBA" id="ARBA00004613"/>
    </source>
</evidence>
<dbReference type="OrthoDB" id="2121828at2759"/>
<gene>
    <name evidence="17" type="ORF">K444DRAFT_719204</name>
</gene>
<dbReference type="SUPFAM" id="SSF49503">
    <property type="entry name" value="Cupredoxins"/>
    <property type="match status" value="3"/>
</dbReference>
<evidence type="ECO:0000313" key="17">
    <source>
        <dbReference type="EMBL" id="PMD61147.1"/>
    </source>
</evidence>
<dbReference type="EC" id="1.10.3.2" evidence="6"/>
<dbReference type="PROSITE" id="PS00079">
    <property type="entry name" value="MULTICOPPER_OXIDASE1"/>
    <property type="match status" value="1"/>
</dbReference>
<organism evidence="17 18">
    <name type="scientific">Hyaloscypha bicolor E</name>
    <dbReference type="NCBI Taxonomy" id="1095630"/>
    <lineage>
        <taxon>Eukaryota</taxon>
        <taxon>Fungi</taxon>
        <taxon>Dikarya</taxon>
        <taxon>Ascomycota</taxon>
        <taxon>Pezizomycotina</taxon>
        <taxon>Leotiomycetes</taxon>
        <taxon>Helotiales</taxon>
        <taxon>Hyaloscyphaceae</taxon>
        <taxon>Hyaloscypha</taxon>
        <taxon>Hyaloscypha bicolor</taxon>
    </lineage>
</organism>
<dbReference type="Pfam" id="PF07732">
    <property type="entry name" value="Cu-oxidase_3"/>
    <property type="match status" value="1"/>
</dbReference>
<evidence type="ECO:0000256" key="12">
    <source>
        <dbReference type="ARBA" id="ARBA00023180"/>
    </source>
</evidence>
<keyword evidence="13" id="KW-0439">Lignin degradation</keyword>
<keyword evidence="8" id="KW-0479">Metal-binding</keyword>
<dbReference type="InterPro" id="IPR011707">
    <property type="entry name" value="Cu-oxidase-like_N"/>
</dbReference>
<dbReference type="PANTHER" id="PTHR11709">
    <property type="entry name" value="MULTI-COPPER OXIDASE"/>
    <property type="match status" value="1"/>
</dbReference>
<evidence type="ECO:0000256" key="13">
    <source>
        <dbReference type="ARBA" id="ARBA00023185"/>
    </source>
</evidence>
<dbReference type="FunFam" id="2.60.40.420:FF:000021">
    <property type="entry name" value="Extracellular dihydrogeodin oxidase/laccase"/>
    <property type="match status" value="1"/>
</dbReference>
<evidence type="ECO:0000313" key="18">
    <source>
        <dbReference type="Proteomes" id="UP000235371"/>
    </source>
</evidence>
<dbReference type="GO" id="GO:0052716">
    <property type="term" value="F:hydroquinone:oxygen oxidoreductase activity"/>
    <property type="evidence" value="ECO:0007669"/>
    <property type="project" value="UniProtKB-EC"/>
</dbReference>
<dbReference type="FunFam" id="2.60.40.420:FF:000038">
    <property type="entry name" value="Extracellular dihydrogeodin oxidase/laccase"/>
    <property type="match status" value="1"/>
</dbReference>
<evidence type="ECO:0000256" key="10">
    <source>
        <dbReference type="ARBA" id="ARBA00023002"/>
    </source>
</evidence>
<dbReference type="InParanoid" id="A0A2J6TDN7"/>
<dbReference type="InterPro" id="IPR033138">
    <property type="entry name" value="Cu_oxidase_CS"/>
</dbReference>
<keyword evidence="10" id="KW-0560">Oxidoreductase</keyword>
<evidence type="ECO:0000259" key="15">
    <source>
        <dbReference type="Pfam" id="PF07731"/>
    </source>
</evidence>
<dbReference type="RefSeq" id="XP_024738051.1">
    <property type="nucleotide sequence ID" value="XM_024888449.1"/>
</dbReference>
<evidence type="ECO:0000256" key="8">
    <source>
        <dbReference type="ARBA" id="ARBA00022723"/>
    </source>
</evidence>
<feature type="domain" description="Plastocyanin-like" evidence="15">
    <location>
        <begin position="441"/>
        <end position="560"/>
    </location>
</feature>
<dbReference type="Gene3D" id="2.60.40.420">
    <property type="entry name" value="Cupredoxins - blue copper proteins"/>
    <property type="match status" value="3"/>
</dbReference>
<reference evidence="17 18" key="1">
    <citation type="submission" date="2016-04" db="EMBL/GenBank/DDBJ databases">
        <title>A degradative enzymes factory behind the ericoid mycorrhizal symbiosis.</title>
        <authorList>
            <consortium name="DOE Joint Genome Institute"/>
            <person name="Martino E."/>
            <person name="Morin E."/>
            <person name="Grelet G."/>
            <person name="Kuo A."/>
            <person name="Kohler A."/>
            <person name="Daghino S."/>
            <person name="Barry K."/>
            <person name="Choi C."/>
            <person name="Cichocki N."/>
            <person name="Clum A."/>
            <person name="Copeland A."/>
            <person name="Hainaut M."/>
            <person name="Haridas S."/>
            <person name="Labutti K."/>
            <person name="Lindquist E."/>
            <person name="Lipzen A."/>
            <person name="Khouja H.-R."/>
            <person name="Murat C."/>
            <person name="Ohm R."/>
            <person name="Olson A."/>
            <person name="Spatafora J."/>
            <person name="Veneault-Fourrey C."/>
            <person name="Henrissat B."/>
            <person name="Grigoriev I."/>
            <person name="Martin F."/>
            <person name="Perotto S."/>
        </authorList>
    </citation>
    <scope>NUCLEOTIDE SEQUENCE [LARGE SCALE GENOMIC DNA]</scope>
    <source>
        <strain evidence="17 18">E</strain>
    </source>
</reference>
<dbReference type="Proteomes" id="UP000235371">
    <property type="component" value="Unassembled WGS sequence"/>
</dbReference>
<comment type="cofactor">
    <cofactor evidence="2">
        <name>Cu cation</name>
        <dbReference type="ChEBI" id="CHEBI:23378"/>
    </cofactor>
</comment>
<dbReference type="GO" id="GO:0005576">
    <property type="term" value="C:extracellular region"/>
    <property type="evidence" value="ECO:0007669"/>
    <property type="project" value="UniProtKB-SubCell"/>
</dbReference>
<keyword evidence="12" id="KW-0325">Glycoprotein</keyword>
<dbReference type="InterPro" id="IPR045087">
    <property type="entry name" value="Cu-oxidase_fam"/>
</dbReference>